<dbReference type="InterPro" id="IPR045851">
    <property type="entry name" value="AMP-bd_C_sf"/>
</dbReference>
<feature type="domain" description="AMP-binding enzyme C-terminal" evidence="1">
    <location>
        <begin position="73"/>
        <end position="152"/>
    </location>
</feature>
<dbReference type="PANTHER" id="PTHR45527:SF1">
    <property type="entry name" value="FATTY ACID SYNTHASE"/>
    <property type="match status" value="1"/>
</dbReference>
<dbReference type="EMBL" id="MUGS01000049">
    <property type="protein sequence ID" value="OXG01539.1"/>
    <property type="molecule type" value="Genomic_DNA"/>
</dbReference>
<reference evidence="2 3" key="1">
    <citation type="submission" date="2016-11" db="EMBL/GenBank/DDBJ databases">
        <title>Whole genomes of Flavobacteriaceae.</title>
        <authorList>
            <person name="Stine C."/>
            <person name="Li C."/>
            <person name="Tadesse D."/>
        </authorList>
    </citation>
    <scope>NUCLEOTIDE SEQUENCE [LARGE SCALE GENOMIC DNA]</scope>
    <source>
        <strain evidence="2 3">DSM 24704</strain>
    </source>
</reference>
<evidence type="ECO:0000313" key="3">
    <source>
        <dbReference type="Proteomes" id="UP000214684"/>
    </source>
</evidence>
<dbReference type="GO" id="GO:0043041">
    <property type="term" value="P:amino acid activation for nonribosomal peptide biosynthetic process"/>
    <property type="evidence" value="ECO:0007669"/>
    <property type="project" value="TreeGrafter"/>
</dbReference>
<dbReference type="SUPFAM" id="SSF56801">
    <property type="entry name" value="Acetyl-CoA synthetase-like"/>
    <property type="match status" value="1"/>
</dbReference>
<dbReference type="AlphaFoldDB" id="A0A227NV86"/>
<dbReference type="Gene3D" id="3.30.300.30">
    <property type="match status" value="1"/>
</dbReference>
<protein>
    <recommendedName>
        <fullName evidence="1">AMP-binding enzyme C-terminal domain-containing protein</fullName>
    </recommendedName>
</protein>
<dbReference type="Proteomes" id="UP000214684">
    <property type="component" value="Unassembled WGS sequence"/>
</dbReference>
<sequence>GAGLARGYLNLLDLTSERFISNPFATEQDLLKGYDRLYKTGDLVRWLADGNLEYLGRNDDQVKIRGYRIELGEIEHALSGIEGISQSCVLVKERESLSGVVKSLVGYYVLDQGEVVLEESLILEELGAVLPEYMVPGALVVMDSFPLTINGKLDKRSLPDPDFSGSMEAYMAPRTELEI</sequence>
<dbReference type="Gene3D" id="2.30.38.10">
    <property type="entry name" value="Luciferase, Domain 3"/>
    <property type="match status" value="1"/>
</dbReference>
<name>A0A227NV86_9FLAO</name>
<organism evidence="2 3">
    <name type="scientific">Flavobacterium araucananum</name>
    <dbReference type="NCBI Taxonomy" id="946678"/>
    <lineage>
        <taxon>Bacteria</taxon>
        <taxon>Pseudomonadati</taxon>
        <taxon>Bacteroidota</taxon>
        <taxon>Flavobacteriia</taxon>
        <taxon>Flavobacteriales</taxon>
        <taxon>Flavobacteriaceae</taxon>
        <taxon>Flavobacterium</taxon>
    </lineage>
</organism>
<feature type="non-terminal residue" evidence="2">
    <location>
        <position position="1"/>
    </location>
</feature>
<evidence type="ECO:0000259" key="1">
    <source>
        <dbReference type="Pfam" id="PF13193"/>
    </source>
</evidence>
<proteinExistence type="predicted"/>
<dbReference type="PANTHER" id="PTHR45527">
    <property type="entry name" value="NONRIBOSOMAL PEPTIDE SYNTHETASE"/>
    <property type="match status" value="1"/>
</dbReference>
<dbReference type="GO" id="GO:0005737">
    <property type="term" value="C:cytoplasm"/>
    <property type="evidence" value="ECO:0007669"/>
    <property type="project" value="TreeGrafter"/>
</dbReference>
<comment type="caution">
    <text evidence="2">The sequence shown here is derived from an EMBL/GenBank/DDBJ whole genome shotgun (WGS) entry which is preliminary data.</text>
</comment>
<dbReference type="GO" id="GO:0031177">
    <property type="term" value="F:phosphopantetheine binding"/>
    <property type="evidence" value="ECO:0007669"/>
    <property type="project" value="TreeGrafter"/>
</dbReference>
<evidence type="ECO:0000313" key="2">
    <source>
        <dbReference type="EMBL" id="OXG01539.1"/>
    </source>
</evidence>
<accession>A0A227NV86</accession>
<dbReference type="Pfam" id="PF13193">
    <property type="entry name" value="AMP-binding_C"/>
    <property type="match status" value="1"/>
</dbReference>
<dbReference type="GO" id="GO:0044550">
    <property type="term" value="P:secondary metabolite biosynthetic process"/>
    <property type="evidence" value="ECO:0007669"/>
    <property type="project" value="TreeGrafter"/>
</dbReference>
<dbReference type="OrthoDB" id="1374991at2"/>
<gene>
    <name evidence="2" type="ORF">B0A64_19215</name>
</gene>
<feature type="non-terminal residue" evidence="2">
    <location>
        <position position="179"/>
    </location>
</feature>
<dbReference type="InterPro" id="IPR025110">
    <property type="entry name" value="AMP-bd_C"/>
</dbReference>
<keyword evidence="3" id="KW-1185">Reference proteome</keyword>